<evidence type="ECO:0000313" key="3">
    <source>
        <dbReference type="Proteomes" id="UP001457282"/>
    </source>
</evidence>
<dbReference type="PROSITE" id="PS50181">
    <property type="entry name" value="FBOX"/>
    <property type="match status" value="1"/>
</dbReference>
<protein>
    <recommendedName>
        <fullName evidence="1">F-box domain-containing protein</fullName>
    </recommendedName>
</protein>
<accession>A0AAW1Y2A1</accession>
<evidence type="ECO:0000313" key="2">
    <source>
        <dbReference type="EMBL" id="KAK9943160.1"/>
    </source>
</evidence>
<dbReference type="PANTHER" id="PTHR31672">
    <property type="entry name" value="BNACNNG10540D PROTEIN"/>
    <property type="match status" value="1"/>
</dbReference>
<reference evidence="2 3" key="1">
    <citation type="journal article" date="2023" name="G3 (Bethesda)">
        <title>A chromosome-length genome assembly and annotation of blackberry (Rubus argutus, cv. 'Hillquist').</title>
        <authorList>
            <person name="Bruna T."/>
            <person name="Aryal R."/>
            <person name="Dudchenko O."/>
            <person name="Sargent D.J."/>
            <person name="Mead D."/>
            <person name="Buti M."/>
            <person name="Cavallini A."/>
            <person name="Hytonen T."/>
            <person name="Andres J."/>
            <person name="Pham M."/>
            <person name="Weisz D."/>
            <person name="Mascagni F."/>
            <person name="Usai G."/>
            <person name="Natali L."/>
            <person name="Bassil N."/>
            <person name="Fernandez G.E."/>
            <person name="Lomsadze A."/>
            <person name="Armour M."/>
            <person name="Olukolu B."/>
            <person name="Poorten T."/>
            <person name="Britton C."/>
            <person name="Davik J."/>
            <person name="Ashrafi H."/>
            <person name="Aiden E.L."/>
            <person name="Borodovsky M."/>
            <person name="Worthington M."/>
        </authorList>
    </citation>
    <scope>NUCLEOTIDE SEQUENCE [LARGE SCALE GENOMIC DNA]</scope>
    <source>
        <strain evidence="2">PI 553951</strain>
    </source>
</reference>
<dbReference type="CDD" id="cd22157">
    <property type="entry name" value="F-box_AtFBW1-like"/>
    <property type="match status" value="1"/>
</dbReference>
<dbReference type="InterPro" id="IPR050796">
    <property type="entry name" value="SCF_F-box_component"/>
</dbReference>
<dbReference type="Pfam" id="PF00646">
    <property type="entry name" value="F-box"/>
    <property type="match status" value="1"/>
</dbReference>
<dbReference type="NCBIfam" id="TIGR01640">
    <property type="entry name" value="F_box_assoc_1"/>
    <property type="match status" value="1"/>
</dbReference>
<dbReference type="Proteomes" id="UP001457282">
    <property type="component" value="Unassembled WGS sequence"/>
</dbReference>
<dbReference type="InterPro" id="IPR017451">
    <property type="entry name" value="F-box-assoc_interact_dom"/>
</dbReference>
<dbReference type="InterPro" id="IPR001810">
    <property type="entry name" value="F-box_dom"/>
</dbReference>
<dbReference type="EMBL" id="JBEDUW010000002">
    <property type="protein sequence ID" value="KAK9943160.1"/>
    <property type="molecule type" value="Genomic_DNA"/>
</dbReference>
<evidence type="ECO:0000259" key="1">
    <source>
        <dbReference type="PROSITE" id="PS50181"/>
    </source>
</evidence>
<sequence length="393" mass="44104">MSDYFPEEIIHKILLRLPVKPLIKFSLVCKSWMSLIKSSTFIQSHLRTTIDSNDKNGTHLLLLSASSYSITDRILHHHHWLRWDSPEFGEYSKLISPVVVNKKRVAFHDLRVVGTCNGLVCLESDNLYGHRSPTLLWNPSVRKTVIFPSPPMCFPGAVRHPKCITHGFGYDSHSGDYKILRIATLFSSHLEVQVYSLARGSWKSLVINSVVAGDLKSGRETLAFVNGSLHILKSCTCLGDRLPDALPNLRGDNFITSFNLATELFGQVMMPEALGKDGCSLSRYGDSLALIKCRPAWDDPRGTDIWVMKEYGVAESWTFLFNIALVQVDIYGLKRCGEVVLRETNTDGESRTISLDPKSNEVKYFGTGGCDYYFMDSFVESLVFLDHANAISV</sequence>
<keyword evidence="3" id="KW-1185">Reference proteome</keyword>
<dbReference type="PANTHER" id="PTHR31672:SF13">
    <property type="entry name" value="F-BOX PROTEIN CPR30-LIKE"/>
    <property type="match status" value="1"/>
</dbReference>
<gene>
    <name evidence="2" type="ORF">M0R45_008778</name>
</gene>
<dbReference type="SMART" id="SM00256">
    <property type="entry name" value="FBOX"/>
    <property type="match status" value="1"/>
</dbReference>
<dbReference type="Pfam" id="PF07734">
    <property type="entry name" value="FBA_1"/>
    <property type="match status" value="1"/>
</dbReference>
<dbReference type="SUPFAM" id="SSF81383">
    <property type="entry name" value="F-box domain"/>
    <property type="match status" value="1"/>
</dbReference>
<organism evidence="2 3">
    <name type="scientific">Rubus argutus</name>
    <name type="common">Southern blackberry</name>
    <dbReference type="NCBI Taxonomy" id="59490"/>
    <lineage>
        <taxon>Eukaryota</taxon>
        <taxon>Viridiplantae</taxon>
        <taxon>Streptophyta</taxon>
        <taxon>Embryophyta</taxon>
        <taxon>Tracheophyta</taxon>
        <taxon>Spermatophyta</taxon>
        <taxon>Magnoliopsida</taxon>
        <taxon>eudicotyledons</taxon>
        <taxon>Gunneridae</taxon>
        <taxon>Pentapetalae</taxon>
        <taxon>rosids</taxon>
        <taxon>fabids</taxon>
        <taxon>Rosales</taxon>
        <taxon>Rosaceae</taxon>
        <taxon>Rosoideae</taxon>
        <taxon>Rosoideae incertae sedis</taxon>
        <taxon>Rubus</taxon>
    </lineage>
</organism>
<dbReference type="Gene3D" id="1.20.1280.50">
    <property type="match status" value="1"/>
</dbReference>
<dbReference type="InterPro" id="IPR036047">
    <property type="entry name" value="F-box-like_dom_sf"/>
</dbReference>
<comment type="caution">
    <text evidence="2">The sequence shown here is derived from an EMBL/GenBank/DDBJ whole genome shotgun (WGS) entry which is preliminary data.</text>
</comment>
<feature type="domain" description="F-box" evidence="1">
    <location>
        <begin position="1"/>
        <end position="45"/>
    </location>
</feature>
<proteinExistence type="predicted"/>
<dbReference type="AlphaFoldDB" id="A0AAW1Y2A1"/>
<dbReference type="InterPro" id="IPR006527">
    <property type="entry name" value="F-box-assoc_dom_typ1"/>
</dbReference>
<name>A0AAW1Y2A1_RUBAR</name>